<name>A0A5N6VRY6_9EURO</name>
<keyword evidence="3" id="KW-1185">Reference proteome</keyword>
<evidence type="ECO:0000313" key="3">
    <source>
        <dbReference type="Proteomes" id="UP000325433"/>
    </source>
</evidence>
<dbReference type="EMBL" id="ML738351">
    <property type="protein sequence ID" value="KAE8310679.1"/>
    <property type="molecule type" value="Genomic_DNA"/>
</dbReference>
<protein>
    <recommendedName>
        <fullName evidence="4">Cytochrome P450</fullName>
    </recommendedName>
</protein>
<accession>A0A5N6VRY6</accession>
<feature type="transmembrane region" description="Helical" evidence="1">
    <location>
        <begin position="6"/>
        <end position="24"/>
    </location>
</feature>
<keyword evidence="1" id="KW-0472">Membrane</keyword>
<dbReference type="GO" id="GO:0016705">
    <property type="term" value="F:oxidoreductase activity, acting on paired donors, with incorporation or reduction of molecular oxygen"/>
    <property type="evidence" value="ECO:0007669"/>
    <property type="project" value="InterPro"/>
</dbReference>
<dbReference type="GO" id="GO:0020037">
    <property type="term" value="F:heme binding"/>
    <property type="evidence" value="ECO:0007669"/>
    <property type="project" value="InterPro"/>
</dbReference>
<gene>
    <name evidence="2" type="ORF">BDV41DRAFT_579375</name>
</gene>
<proteinExistence type="predicted"/>
<organism evidence="2 3">
    <name type="scientific">Aspergillus transmontanensis</name>
    <dbReference type="NCBI Taxonomy" id="1034304"/>
    <lineage>
        <taxon>Eukaryota</taxon>
        <taxon>Fungi</taxon>
        <taxon>Dikarya</taxon>
        <taxon>Ascomycota</taxon>
        <taxon>Pezizomycotina</taxon>
        <taxon>Eurotiomycetes</taxon>
        <taxon>Eurotiomycetidae</taxon>
        <taxon>Eurotiales</taxon>
        <taxon>Aspergillaceae</taxon>
        <taxon>Aspergillus</taxon>
        <taxon>Aspergillus subgen. Circumdati</taxon>
    </lineage>
</organism>
<evidence type="ECO:0000256" key="1">
    <source>
        <dbReference type="SAM" id="Phobius"/>
    </source>
</evidence>
<reference evidence="3" key="1">
    <citation type="submission" date="2019-04" db="EMBL/GenBank/DDBJ databases">
        <title>Friends and foes A comparative genomics studyof 23 Aspergillus species from section Flavi.</title>
        <authorList>
            <consortium name="DOE Joint Genome Institute"/>
            <person name="Kjaerbolling I."/>
            <person name="Vesth T."/>
            <person name="Frisvad J.C."/>
            <person name="Nybo J.L."/>
            <person name="Theobald S."/>
            <person name="Kildgaard S."/>
            <person name="Isbrandt T."/>
            <person name="Kuo A."/>
            <person name="Sato A."/>
            <person name="Lyhne E.K."/>
            <person name="Kogle M.E."/>
            <person name="Wiebenga A."/>
            <person name="Kun R.S."/>
            <person name="Lubbers R.J."/>
            <person name="Makela M.R."/>
            <person name="Barry K."/>
            <person name="Chovatia M."/>
            <person name="Clum A."/>
            <person name="Daum C."/>
            <person name="Haridas S."/>
            <person name="He G."/>
            <person name="LaButti K."/>
            <person name="Lipzen A."/>
            <person name="Mondo S."/>
            <person name="Riley R."/>
            <person name="Salamov A."/>
            <person name="Simmons B.A."/>
            <person name="Magnuson J.K."/>
            <person name="Henrissat B."/>
            <person name="Mortensen U.H."/>
            <person name="Larsen T.O."/>
            <person name="Devries R.P."/>
            <person name="Grigoriev I.V."/>
            <person name="Machida M."/>
            <person name="Baker S.E."/>
            <person name="Andersen M.R."/>
        </authorList>
    </citation>
    <scope>NUCLEOTIDE SEQUENCE [LARGE SCALE GENOMIC DNA]</scope>
    <source>
        <strain evidence="3">CBS 130015</strain>
    </source>
</reference>
<evidence type="ECO:0008006" key="4">
    <source>
        <dbReference type="Google" id="ProtNLM"/>
    </source>
</evidence>
<dbReference type="InterPro" id="IPR036396">
    <property type="entry name" value="Cyt_P450_sf"/>
</dbReference>
<evidence type="ECO:0000313" key="2">
    <source>
        <dbReference type="EMBL" id="KAE8310679.1"/>
    </source>
</evidence>
<dbReference type="GO" id="GO:0005506">
    <property type="term" value="F:iron ion binding"/>
    <property type="evidence" value="ECO:0007669"/>
    <property type="project" value="InterPro"/>
</dbReference>
<keyword evidence="1" id="KW-1133">Transmembrane helix</keyword>
<keyword evidence="1" id="KW-0812">Transmembrane</keyword>
<dbReference type="AlphaFoldDB" id="A0A5N6VRY6"/>
<dbReference type="GO" id="GO:0004497">
    <property type="term" value="F:monooxygenase activity"/>
    <property type="evidence" value="ECO:0007669"/>
    <property type="project" value="InterPro"/>
</dbReference>
<dbReference type="Proteomes" id="UP000325433">
    <property type="component" value="Unassembled WGS sequence"/>
</dbReference>
<dbReference type="SUPFAM" id="SSF48264">
    <property type="entry name" value="Cytochrome P450"/>
    <property type="match status" value="1"/>
</dbReference>
<sequence>MTLGLEIPNITFIIAIAVGGYVWLRYRKRPLSRTPPIVSLTRDERTNNPLEGLERQIKQHGPVIGLRRDGRVLTDDATFSFELGTAKILKIEFVPRMFDNSIFQDIDSVINRLLTKHLNTMIRRAELLKYHPEGPANLLPHLQRTVAEAVMSMVFGDARTYLYLTCHSAEAKCHLKEILSPLDRDIVIDTAEGVAELIGTFRSRSLLARHVPAVWQIVTWLKVVIYTVMIRFGIAFGPLVWNQISAILQQSNEKPPKDDVRLLSNDD</sequence>